<organism evidence="1 2">
    <name type="scientific">Reticulomyxa filosa</name>
    <dbReference type="NCBI Taxonomy" id="46433"/>
    <lineage>
        <taxon>Eukaryota</taxon>
        <taxon>Sar</taxon>
        <taxon>Rhizaria</taxon>
        <taxon>Retaria</taxon>
        <taxon>Foraminifera</taxon>
        <taxon>Monothalamids</taxon>
        <taxon>Reticulomyxidae</taxon>
        <taxon>Reticulomyxa</taxon>
    </lineage>
</organism>
<evidence type="ECO:0000313" key="1">
    <source>
        <dbReference type="EMBL" id="ETO29153.1"/>
    </source>
</evidence>
<evidence type="ECO:0000313" key="2">
    <source>
        <dbReference type="Proteomes" id="UP000023152"/>
    </source>
</evidence>
<dbReference type="Proteomes" id="UP000023152">
    <property type="component" value="Unassembled WGS sequence"/>
</dbReference>
<accession>X6NT70</accession>
<sequence>SGPGIERKLIRGLKSANELTKKILEVPPSGNVSDKNTMLHIVHSIFGGCVFYDSTKNISLLDSSSAMNDIVAEKPLVLQLENLDGLAENKDNRDDEKTNDIDKKKEVEQISEIKAAVQLNKTHPVLETLQQSTRCTKERIKILDTFLGTACFKYTVIDLEPDEINKHVNDRTQQKLVSEFPTFKDLKVHHLFLRASFDISMFDGRGNKDFSNNSAIFEVGPDGLKKKYRQPTGWTRYGLKVLDKYEDDTWLHPFRVCFFFFWICFTEIFFKITKKNQCCFRKSNKQENKQIKKGSWKLVESISWDKTCKVRKFYTS</sequence>
<protein>
    <submittedName>
        <fullName evidence="1">Uncharacterized protein</fullName>
    </submittedName>
</protein>
<comment type="caution">
    <text evidence="1">The sequence shown here is derived from an EMBL/GenBank/DDBJ whole genome shotgun (WGS) entry which is preliminary data.</text>
</comment>
<gene>
    <name evidence="1" type="ORF">RFI_07969</name>
</gene>
<feature type="non-terminal residue" evidence="1">
    <location>
        <position position="1"/>
    </location>
</feature>
<dbReference type="AlphaFoldDB" id="X6NT70"/>
<reference evidence="1 2" key="1">
    <citation type="journal article" date="2013" name="Curr. Biol.">
        <title>The Genome of the Foraminiferan Reticulomyxa filosa.</title>
        <authorList>
            <person name="Glockner G."/>
            <person name="Hulsmann N."/>
            <person name="Schleicher M."/>
            <person name="Noegel A.A."/>
            <person name="Eichinger L."/>
            <person name="Gallinger C."/>
            <person name="Pawlowski J."/>
            <person name="Sierra R."/>
            <person name="Euteneuer U."/>
            <person name="Pillet L."/>
            <person name="Moustafa A."/>
            <person name="Platzer M."/>
            <person name="Groth M."/>
            <person name="Szafranski K."/>
            <person name="Schliwa M."/>
        </authorList>
    </citation>
    <scope>NUCLEOTIDE SEQUENCE [LARGE SCALE GENOMIC DNA]</scope>
</reference>
<dbReference type="EMBL" id="ASPP01006218">
    <property type="protein sequence ID" value="ETO29153.1"/>
    <property type="molecule type" value="Genomic_DNA"/>
</dbReference>
<proteinExistence type="predicted"/>
<keyword evidence="2" id="KW-1185">Reference proteome</keyword>
<name>X6NT70_RETFI</name>
<dbReference type="OrthoDB" id="428577at2759"/>